<name>A0A2V1HRH3_9MICO</name>
<accession>A0A2V1HRH3</accession>
<evidence type="ECO:0000256" key="1">
    <source>
        <dbReference type="ARBA" id="ARBA00006484"/>
    </source>
</evidence>
<keyword evidence="2" id="KW-0560">Oxidoreductase</keyword>
<comment type="caution">
    <text evidence="4">The sequence shown here is derived from an EMBL/GenBank/DDBJ whole genome shotgun (WGS) entry which is preliminary data.</text>
</comment>
<dbReference type="PANTHER" id="PTHR44169:SF6">
    <property type="entry name" value="NADPH-DEPENDENT 1-ACYLDIHYDROXYACETONE PHOSPHATE REDUCTASE"/>
    <property type="match status" value="1"/>
</dbReference>
<sequence>MVALDGAVVLVTGAGGGLGVEFVRQALERGARKVYATARIPREWDDSRVVPLALDVTDEASVAAAVAAAGDTTIVVNNAGVGGANSLLDSDLAEVRRVFETNLFGALAVAKEFAPILAANGGGALIDVHSVLSWIGLAGGYSASKAAFWSVTNSLRLELAPAGTQVTGVHVGYTDTPMTAGVTAPKNDPADVVRDTYDGVEAGATEVLADQLSRDVKTGLAGPIERLYPQLSPIS</sequence>
<organism evidence="4 5">
    <name type="scientific">Amnibacterium flavum</name>
    <dbReference type="NCBI Taxonomy" id="2173173"/>
    <lineage>
        <taxon>Bacteria</taxon>
        <taxon>Bacillati</taxon>
        <taxon>Actinomycetota</taxon>
        <taxon>Actinomycetes</taxon>
        <taxon>Micrococcales</taxon>
        <taxon>Microbacteriaceae</taxon>
        <taxon>Amnibacterium</taxon>
    </lineage>
</organism>
<dbReference type="AlphaFoldDB" id="A0A2V1HRH3"/>
<dbReference type="GO" id="GO:0016491">
    <property type="term" value="F:oxidoreductase activity"/>
    <property type="evidence" value="ECO:0007669"/>
    <property type="project" value="UniProtKB-KW"/>
</dbReference>
<dbReference type="PANTHER" id="PTHR44169">
    <property type="entry name" value="NADPH-DEPENDENT 1-ACYLDIHYDROXYACETONE PHOSPHATE REDUCTASE"/>
    <property type="match status" value="1"/>
</dbReference>
<dbReference type="InterPro" id="IPR036291">
    <property type="entry name" value="NAD(P)-bd_dom_sf"/>
</dbReference>
<dbReference type="Pfam" id="PF00106">
    <property type="entry name" value="adh_short"/>
    <property type="match status" value="1"/>
</dbReference>
<dbReference type="Proteomes" id="UP000244893">
    <property type="component" value="Unassembled WGS sequence"/>
</dbReference>
<comment type="similarity">
    <text evidence="1 3">Belongs to the short-chain dehydrogenases/reductases (SDR) family.</text>
</comment>
<dbReference type="Gene3D" id="3.40.50.720">
    <property type="entry name" value="NAD(P)-binding Rossmann-like Domain"/>
    <property type="match status" value="1"/>
</dbReference>
<dbReference type="InterPro" id="IPR002347">
    <property type="entry name" value="SDR_fam"/>
</dbReference>
<keyword evidence="5" id="KW-1185">Reference proteome</keyword>
<dbReference type="PRINTS" id="PR00081">
    <property type="entry name" value="GDHRDH"/>
</dbReference>
<proteinExistence type="inferred from homology"/>
<evidence type="ECO:0000313" key="4">
    <source>
        <dbReference type="EMBL" id="PVZ95175.1"/>
    </source>
</evidence>
<evidence type="ECO:0000256" key="2">
    <source>
        <dbReference type="ARBA" id="ARBA00023002"/>
    </source>
</evidence>
<dbReference type="OrthoDB" id="3212478at2"/>
<dbReference type="SUPFAM" id="SSF51735">
    <property type="entry name" value="NAD(P)-binding Rossmann-fold domains"/>
    <property type="match status" value="1"/>
</dbReference>
<reference evidence="4 5" key="1">
    <citation type="submission" date="2018-05" db="EMBL/GenBank/DDBJ databases">
        <title>Amnibacterium sp. M8JJ-5, whole genome shotgun sequence.</title>
        <authorList>
            <person name="Tuo L."/>
        </authorList>
    </citation>
    <scope>NUCLEOTIDE SEQUENCE [LARGE SCALE GENOMIC DNA]</scope>
    <source>
        <strain evidence="4 5">M8JJ-5</strain>
    </source>
</reference>
<dbReference type="EMBL" id="QEOP01000001">
    <property type="protein sequence ID" value="PVZ95175.1"/>
    <property type="molecule type" value="Genomic_DNA"/>
</dbReference>
<evidence type="ECO:0000256" key="3">
    <source>
        <dbReference type="RuleBase" id="RU000363"/>
    </source>
</evidence>
<evidence type="ECO:0000313" key="5">
    <source>
        <dbReference type="Proteomes" id="UP000244893"/>
    </source>
</evidence>
<protein>
    <submittedName>
        <fullName evidence="4">Short-chain dehydrogenase</fullName>
    </submittedName>
</protein>
<dbReference type="PRINTS" id="PR00080">
    <property type="entry name" value="SDRFAMILY"/>
</dbReference>
<gene>
    <name evidence="4" type="ORF">DDQ50_01195</name>
</gene>
<dbReference type="RefSeq" id="WP_116754913.1">
    <property type="nucleotide sequence ID" value="NZ_JBHUEX010000001.1"/>
</dbReference>
<dbReference type="NCBIfam" id="NF006119">
    <property type="entry name" value="PRK08264.1-5"/>
    <property type="match status" value="1"/>
</dbReference>